<dbReference type="PROSITE" id="PS00958">
    <property type="entry name" value="TRANSALDOLASE_2"/>
    <property type="match status" value="1"/>
</dbReference>
<name>A0A8E5MGZ4_USTVR</name>
<dbReference type="GO" id="GO:0009052">
    <property type="term" value="P:pentose-phosphate shunt, non-oxidative branch"/>
    <property type="evidence" value="ECO:0007669"/>
    <property type="project" value="TreeGrafter"/>
</dbReference>
<dbReference type="InterPro" id="IPR001585">
    <property type="entry name" value="TAL/FSA"/>
</dbReference>
<organism evidence="3 4">
    <name type="scientific">Ustilaginoidea virens</name>
    <name type="common">Rice false smut fungus</name>
    <name type="synonym">Villosiclava virens</name>
    <dbReference type="NCBI Taxonomy" id="1159556"/>
    <lineage>
        <taxon>Eukaryota</taxon>
        <taxon>Fungi</taxon>
        <taxon>Dikarya</taxon>
        <taxon>Ascomycota</taxon>
        <taxon>Pezizomycotina</taxon>
        <taxon>Sordariomycetes</taxon>
        <taxon>Hypocreomycetidae</taxon>
        <taxon>Hypocreales</taxon>
        <taxon>Clavicipitaceae</taxon>
        <taxon>Ustilaginoidea</taxon>
    </lineage>
</organism>
<evidence type="ECO:0000256" key="2">
    <source>
        <dbReference type="RuleBase" id="RU000501"/>
    </source>
</evidence>
<protein>
    <recommendedName>
        <fullName evidence="2">Transaldolase</fullName>
        <ecNumber evidence="2">2.2.1.2</ecNumber>
    </recommendedName>
</protein>
<dbReference type="GeneID" id="66064076"/>
<keyword evidence="2" id="KW-0570">Pentose shunt</keyword>
<accession>A0A8E5MGZ4</accession>
<dbReference type="Proteomes" id="UP000027002">
    <property type="component" value="Chromosome 2"/>
</dbReference>
<comment type="pathway">
    <text evidence="2">Carbohydrate degradation; pentose phosphate pathway; D-glyceraldehyde 3-phosphate and beta-D-fructose 6-phosphate from D-ribose 5-phosphate and D-xylulose 5-phosphate (non-oxidative stage): step 2/3.</text>
</comment>
<dbReference type="GO" id="GO:0004801">
    <property type="term" value="F:transaldolase activity"/>
    <property type="evidence" value="ECO:0007669"/>
    <property type="project" value="UniProtKB-EC"/>
</dbReference>
<dbReference type="Pfam" id="PF00923">
    <property type="entry name" value="TAL_FSA"/>
    <property type="match status" value="1"/>
</dbReference>
<dbReference type="RefSeq" id="XP_042996730.1">
    <property type="nucleotide sequence ID" value="XM_043140796.1"/>
</dbReference>
<sequence>MPSLLDLLRQTTQVDCDTLDAEVAQTLGPFADCTSNQLCKPLHRTLVQQAAADASRLRHLQPPASPGEFIVDILMVKLQLLVVPHLSGYVHVQTNPRLAYSTQGTLANARRIVALFQALSDVGPGRVCVKIPATWEGLQACRVLQKEGIATLATTMFCMEQAALAGHVGCTYIAPYVNELKVHFEDGYVDPSPSFPFTRLSQHYYAAHALRTQVLAASLTSTDQVMQLAGVHHITVAPPLLRQLAATDAASWTGSLGTYLAQPVSLDAEYDAILDDESAWRLAFARSAFGASEAKLVQAINYFCDFQEKMEALVAGVGSLHGQ</sequence>
<dbReference type="Gene3D" id="3.20.20.70">
    <property type="entry name" value="Aldolase class I"/>
    <property type="match status" value="1"/>
</dbReference>
<dbReference type="SUPFAM" id="SSF51569">
    <property type="entry name" value="Aldolase"/>
    <property type="match status" value="1"/>
</dbReference>
<dbReference type="AlphaFoldDB" id="A0A8E5MGZ4"/>
<dbReference type="EMBL" id="CP072754">
    <property type="protein sequence ID" value="QUC19057.1"/>
    <property type="molecule type" value="Genomic_DNA"/>
</dbReference>
<evidence type="ECO:0000256" key="1">
    <source>
        <dbReference type="ARBA" id="ARBA00023270"/>
    </source>
</evidence>
<reference evidence="3" key="1">
    <citation type="submission" date="2020-03" db="EMBL/GenBank/DDBJ databases">
        <title>A mixture of massive structural variations and highly conserved coding sequences in Ustilaginoidea virens genome.</title>
        <authorList>
            <person name="Zhang K."/>
            <person name="Zhao Z."/>
            <person name="Zhang Z."/>
            <person name="Li Y."/>
            <person name="Hsiang T."/>
            <person name="Sun W."/>
        </authorList>
    </citation>
    <scope>NUCLEOTIDE SEQUENCE</scope>
    <source>
        <strain evidence="3">UV-8b</strain>
    </source>
</reference>
<keyword evidence="1" id="KW-0704">Schiff base</keyword>
<dbReference type="GO" id="GO:0005975">
    <property type="term" value="P:carbohydrate metabolic process"/>
    <property type="evidence" value="ECO:0007669"/>
    <property type="project" value="InterPro"/>
</dbReference>
<gene>
    <name evidence="3" type="ORF">UV8b_03298</name>
</gene>
<dbReference type="KEGG" id="uvi:66064076"/>
<dbReference type="PANTHER" id="PTHR10683:SF34">
    <property type="entry name" value="TRANSALDOLASE"/>
    <property type="match status" value="1"/>
</dbReference>
<keyword evidence="2" id="KW-0808">Transferase</keyword>
<dbReference type="PANTHER" id="PTHR10683">
    <property type="entry name" value="TRANSALDOLASE"/>
    <property type="match status" value="1"/>
</dbReference>
<proteinExistence type="predicted"/>
<dbReference type="InterPro" id="IPR018225">
    <property type="entry name" value="Transaldolase_AS"/>
</dbReference>
<evidence type="ECO:0000313" key="4">
    <source>
        <dbReference type="Proteomes" id="UP000027002"/>
    </source>
</evidence>
<keyword evidence="4" id="KW-1185">Reference proteome</keyword>
<dbReference type="OrthoDB" id="1711136at2759"/>
<comment type="function">
    <text evidence="2">Catalyzes the rate-limiting step of the non-oxidative phase in the pentose phosphate pathway. Catalyzes the reversible conversion of sedheptulose-7-phosphate and D-glyceraldehyde 3-phosphate into erythrose-4-phosphate and beta-D-fructose 6-phosphate.</text>
</comment>
<evidence type="ECO:0000313" key="3">
    <source>
        <dbReference type="EMBL" id="QUC19057.1"/>
    </source>
</evidence>
<comment type="catalytic activity">
    <reaction evidence="2">
        <text>D-sedoheptulose 7-phosphate + D-glyceraldehyde 3-phosphate = D-erythrose 4-phosphate + beta-D-fructose 6-phosphate</text>
        <dbReference type="Rhea" id="RHEA:17053"/>
        <dbReference type="ChEBI" id="CHEBI:16897"/>
        <dbReference type="ChEBI" id="CHEBI:57483"/>
        <dbReference type="ChEBI" id="CHEBI:57634"/>
        <dbReference type="ChEBI" id="CHEBI:59776"/>
        <dbReference type="EC" id="2.2.1.2"/>
    </reaction>
</comment>
<dbReference type="InterPro" id="IPR013785">
    <property type="entry name" value="Aldolase_TIM"/>
</dbReference>
<dbReference type="UniPathway" id="UPA00115">
    <property type="reaction ID" value="UER00414"/>
</dbReference>
<dbReference type="EC" id="2.2.1.2" evidence="2"/>